<evidence type="ECO:0000256" key="1">
    <source>
        <dbReference type="SAM" id="MobiDB-lite"/>
    </source>
</evidence>
<dbReference type="AlphaFoldDB" id="A0AA88LC06"/>
<keyword evidence="2" id="KW-0812">Transmembrane</keyword>
<gene>
    <name evidence="3" type="ORF">QYM36_010407</name>
</gene>
<keyword evidence="2" id="KW-1133">Transmembrane helix</keyword>
<keyword evidence="4" id="KW-1185">Reference proteome</keyword>
<reference evidence="3" key="1">
    <citation type="submission" date="2023-07" db="EMBL/GenBank/DDBJ databases">
        <title>Chromosome-level genome assembly of Artemia franciscana.</title>
        <authorList>
            <person name="Jo E."/>
        </authorList>
    </citation>
    <scope>NUCLEOTIDE SEQUENCE</scope>
    <source>
        <tissue evidence="3">Whole body</tissue>
    </source>
</reference>
<feature type="transmembrane region" description="Helical" evidence="2">
    <location>
        <begin position="134"/>
        <end position="153"/>
    </location>
</feature>
<proteinExistence type="predicted"/>
<accession>A0AA88LC06</accession>
<comment type="caution">
    <text evidence="3">The sequence shown here is derived from an EMBL/GenBank/DDBJ whole genome shotgun (WGS) entry which is preliminary data.</text>
</comment>
<dbReference type="Proteomes" id="UP001187531">
    <property type="component" value="Unassembled WGS sequence"/>
</dbReference>
<keyword evidence="2" id="KW-0472">Membrane</keyword>
<feature type="compositionally biased region" description="Acidic residues" evidence="1">
    <location>
        <begin position="92"/>
        <end position="108"/>
    </location>
</feature>
<sequence>MPRKQDPVNKEWLHKKIIVNSNPVNKAFCKHYGCSLVKNTCRLKYHLALCEKAPIEIREYYNVQKSSIHKKFAAVTKKCMKEESRERGNSADSEDVSTDSNSSDEDCSNQETVPFLPVSKAEERKIHRYLENRMIFAYDPTLAAAILLAPLFGANPLTQDEFTDAISRINELAKFSY</sequence>
<feature type="region of interest" description="Disordered" evidence="1">
    <location>
        <begin position="81"/>
        <end position="110"/>
    </location>
</feature>
<organism evidence="3 4">
    <name type="scientific">Artemia franciscana</name>
    <name type="common">Brine shrimp</name>
    <name type="synonym">Artemia sanfranciscana</name>
    <dbReference type="NCBI Taxonomy" id="6661"/>
    <lineage>
        <taxon>Eukaryota</taxon>
        <taxon>Metazoa</taxon>
        <taxon>Ecdysozoa</taxon>
        <taxon>Arthropoda</taxon>
        <taxon>Crustacea</taxon>
        <taxon>Branchiopoda</taxon>
        <taxon>Anostraca</taxon>
        <taxon>Artemiidae</taxon>
        <taxon>Artemia</taxon>
    </lineage>
</organism>
<name>A0AA88LC06_ARTSF</name>
<evidence type="ECO:0000256" key="2">
    <source>
        <dbReference type="SAM" id="Phobius"/>
    </source>
</evidence>
<evidence type="ECO:0000313" key="3">
    <source>
        <dbReference type="EMBL" id="KAK2715830.1"/>
    </source>
</evidence>
<protein>
    <submittedName>
        <fullName evidence="3">Uncharacterized protein</fullName>
    </submittedName>
</protein>
<dbReference type="EMBL" id="JAVRJZ010000012">
    <property type="protein sequence ID" value="KAK2715830.1"/>
    <property type="molecule type" value="Genomic_DNA"/>
</dbReference>
<evidence type="ECO:0000313" key="4">
    <source>
        <dbReference type="Proteomes" id="UP001187531"/>
    </source>
</evidence>